<protein>
    <submittedName>
        <fullName evidence="2">Choice-of-anchor J domain-containing protein</fullName>
    </submittedName>
</protein>
<keyword evidence="1" id="KW-0732">Signal</keyword>
<dbReference type="CDD" id="cd03524">
    <property type="entry name" value="RPA2_OBF_family"/>
    <property type="match status" value="1"/>
</dbReference>
<name>A0ABV1FML5_9BACT</name>
<gene>
    <name evidence="2" type="ORF">AAAT34_00760</name>
</gene>
<dbReference type="NCBIfam" id="NF038128">
    <property type="entry name" value="choice_anch_J"/>
    <property type="match status" value="1"/>
</dbReference>
<reference evidence="2 3" key="1">
    <citation type="submission" date="2024-04" db="EMBL/GenBank/DDBJ databases">
        <title>Human intestinal bacterial collection.</title>
        <authorList>
            <person name="Pauvert C."/>
            <person name="Hitch T.C.A."/>
            <person name="Clavel T."/>
        </authorList>
    </citation>
    <scope>NUCLEOTIDE SEQUENCE [LARGE SCALE GENOMIC DNA]</scope>
    <source>
        <strain evidence="2 3">CLA-AA-H145</strain>
    </source>
</reference>
<feature type="chain" id="PRO_5046003337" evidence="1">
    <location>
        <begin position="22"/>
        <end position="485"/>
    </location>
</feature>
<dbReference type="Proteomes" id="UP001487296">
    <property type="component" value="Unassembled WGS sequence"/>
</dbReference>
<evidence type="ECO:0000313" key="2">
    <source>
        <dbReference type="EMBL" id="MEQ2485580.1"/>
    </source>
</evidence>
<evidence type="ECO:0000313" key="3">
    <source>
        <dbReference type="Proteomes" id="UP001487296"/>
    </source>
</evidence>
<comment type="caution">
    <text evidence="2">The sequence shown here is derived from an EMBL/GenBank/DDBJ whole genome shotgun (WGS) entry which is preliminary data.</text>
</comment>
<organism evidence="2 3">
    <name type="scientific">Hallella faecis</name>
    <dbReference type="NCBI Taxonomy" id="2841596"/>
    <lineage>
        <taxon>Bacteria</taxon>
        <taxon>Pseudomonadati</taxon>
        <taxon>Bacteroidota</taxon>
        <taxon>Bacteroidia</taxon>
        <taxon>Bacteroidales</taxon>
        <taxon>Prevotellaceae</taxon>
        <taxon>Hallella</taxon>
    </lineage>
</organism>
<sequence>MKAIFKSVMALMAICAFTACSDVPMPYSDPSEENGGEENTGVYLDESFESNFGKFSVSNVKGTPWVIDYKTAKATGYDNAAQKTTESESYLVSAPIDLTSSNGAHLQFEYILRYVNASQNANKVLITDNYTGDPTTTAWTDMTGTLTEGTDWLTFVTYDRNLPEAFIGKNNVVIALMYSCKTSSSTIEVKNLKLLEGTAQNAGGDTPKPNTDLNTEATAWTVAEALQKISENGGEALSGEAYVKGVISSIDFYNETYKSLSYYISDDGSANNTLQIYSGKGIDGADFNSKNDLKVGQKVVVKGILKAFNGKNEMDKNNRLISVSGGGETPAVTGLTATFATGNDGFSVKNVSLSEGLTEVWKFDAANKCMKANGYANKKNNPAQSMLVSPAFSLEGLTTATLTFKQAAKYMKNAADELQVLASTDGTNWTKLNMSAMPDGSNWDFISTTCDLSAFAGKATVYIAFQYTSTTEAAPEWRVNNVVVK</sequence>
<evidence type="ECO:0000256" key="1">
    <source>
        <dbReference type="SAM" id="SignalP"/>
    </source>
</evidence>
<dbReference type="RefSeq" id="WP_215758522.1">
    <property type="nucleotide sequence ID" value="NZ_JAHKBE010000001.1"/>
</dbReference>
<dbReference type="PROSITE" id="PS51257">
    <property type="entry name" value="PROKAR_LIPOPROTEIN"/>
    <property type="match status" value="1"/>
</dbReference>
<dbReference type="EMBL" id="JBBNFP010000002">
    <property type="protein sequence ID" value="MEQ2485580.1"/>
    <property type="molecule type" value="Genomic_DNA"/>
</dbReference>
<proteinExistence type="predicted"/>
<feature type="signal peptide" evidence="1">
    <location>
        <begin position="1"/>
        <end position="21"/>
    </location>
</feature>
<accession>A0ABV1FML5</accession>
<dbReference type="Gene3D" id="2.60.120.200">
    <property type="match status" value="1"/>
</dbReference>
<keyword evidence="3" id="KW-1185">Reference proteome</keyword>